<evidence type="ECO:0000313" key="3">
    <source>
        <dbReference type="Proteomes" id="UP000887159"/>
    </source>
</evidence>
<keyword evidence="2" id="KW-0808">Transferase</keyword>
<accession>A0A8X6UU16</accession>
<evidence type="ECO:0000259" key="1">
    <source>
        <dbReference type="PROSITE" id="PS50878"/>
    </source>
</evidence>
<dbReference type="Proteomes" id="UP000887159">
    <property type="component" value="Unassembled WGS sequence"/>
</dbReference>
<dbReference type="SUPFAM" id="SSF56672">
    <property type="entry name" value="DNA/RNA polymerases"/>
    <property type="match status" value="1"/>
</dbReference>
<keyword evidence="2" id="KW-0548">Nucleotidyltransferase</keyword>
<dbReference type="Pfam" id="PF00078">
    <property type="entry name" value="RVT_1"/>
    <property type="match status" value="1"/>
</dbReference>
<keyword evidence="3" id="KW-1185">Reference proteome</keyword>
<comment type="caution">
    <text evidence="2">The sequence shown here is derived from an EMBL/GenBank/DDBJ whole genome shotgun (WGS) entry which is preliminary data.</text>
</comment>
<proteinExistence type="predicted"/>
<sequence length="437" mass="50571">MLQVALRRRRKKSFATGNDDLEIAIRRLGENISEALIEASKPKFKQPSLKLPSEIKAKIRHRNRIRKFRQRTRDPAVKSEFRTLSREGAFGSVANHPLEKAEVIADSLQKQFEPNTEAENDRFTARTQRKIKRFLDVPTCFDLEKTTPGEVQYIKKLKINKSPRLDIITNRILKHLPLKFVLFIVMLFNLFMENCHFPKNWKTAVVVPILKPNSDDTQPQNYRPILLLSSLSKAYEFVLLNHLNQHCIVRNIIIPEQHGFDTQCSTVTQLLRVIELIHHGFQNNQAMGMLFVDIAKAFDKIWHDGLLSKMMRLGLSDQLIKIIHSYLNSREFSLSTPRPILSGVPQGSLLGPKLFNLYINDIPKAVGVHLVMYADDTAIFTQNIYNCNIIERLQNYVIRLETWLKDWKIKVNASKSVCLLFTRQRCIGNLPHVNIFN</sequence>
<dbReference type="AlphaFoldDB" id="A0A8X6UU16"/>
<dbReference type="CDD" id="cd01650">
    <property type="entry name" value="RT_nLTR_like"/>
    <property type="match status" value="1"/>
</dbReference>
<dbReference type="PANTHER" id="PTHR19446">
    <property type="entry name" value="REVERSE TRANSCRIPTASES"/>
    <property type="match status" value="1"/>
</dbReference>
<keyword evidence="2" id="KW-0695">RNA-directed DNA polymerase</keyword>
<reference evidence="2" key="1">
    <citation type="submission" date="2020-08" db="EMBL/GenBank/DDBJ databases">
        <title>Multicomponent nature underlies the extraordinary mechanical properties of spider dragline silk.</title>
        <authorList>
            <person name="Kono N."/>
            <person name="Nakamura H."/>
            <person name="Mori M."/>
            <person name="Yoshida Y."/>
            <person name="Ohtoshi R."/>
            <person name="Malay A.D."/>
            <person name="Moran D.A.P."/>
            <person name="Tomita M."/>
            <person name="Numata K."/>
            <person name="Arakawa K."/>
        </authorList>
    </citation>
    <scope>NUCLEOTIDE SEQUENCE</scope>
</reference>
<dbReference type="InterPro" id="IPR000477">
    <property type="entry name" value="RT_dom"/>
</dbReference>
<evidence type="ECO:0000313" key="2">
    <source>
        <dbReference type="EMBL" id="GFX92596.1"/>
    </source>
</evidence>
<dbReference type="PROSITE" id="PS50878">
    <property type="entry name" value="RT_POL"/>
    <property type="match status" value="1"/>
</dbReference>
<dbReference type="GO" id="GO:0003964">
    <property type="term" value="F:RNA-directed DNA polymerase activity"/>
    <property type="evidence" value="ECO:0007669"/>
    <property type="project" value="UniProtKB-KW"/>
</dbReference>
<dbReference type="EMBL" id="BMAU01021153">
    <property type="protein sequence ID" value="GFX92596.1"/>
    <property type="molecule type" value="Genomic_DNA"/>
</dbReference>
<dbReference type="InterPro" id="IPR043502">
    <property type="entry name" value="DNA/RNA_pol_sf"/>
</dbReference>
<gene>
    <name evidence="2" type="primary">pol</name>
    <name evidence="2" type="ORF">TNCV_3959341</name>
</gene>
<feature type="domain" description="Reverse transcriptase" evidence="1">
    <location>
        <begin position="190"/>
        <end position="437"/>
    </location>
</feature>
<name>A0A8X6UU16_TRICX</name>
<organism evidence="2 3">
    <name type="scientific">Trichonephila clavipes</name>
    <name type="common">Golden silk orbweaver</name>
    <name type="synonym">Nephila clavipes</name>
    <dbReference type="NCBI Taxonomy" id="2585209"/>
    <lineage>
        <taxon>Eukaryota</taxon>
        <taxon>Metazoa</taxon>
        <taxon>Ecdysozoa</taxon>
        <taxon>Arthropoda</taxon>
        <taxon>Chelicerata</taxon>
        <taxon>Arachnida</taxon>
        <taxon>Araneae</taxon>
        <taxon>Araneomorphae</taxon>
        <taxon>Entelegynae</taxon>
        <taxon>Araneoidea</taxon>
        <taxon>Nephilidae</taxon>
        <taxon>Trichonephila</taxon>
    </lineage>
</organism>
<protein>
    <submittedName>
        <fullName evidence="2">RNA-directed DNA polymerase from mobile element jockey</fullName>
    </submittedName>
</protein>